<sequence>MDRRVENHLGNTPPPVRPTEIRTSISPSSAVESLVDYATEAVQLSKERQPELLANEKIKPPENNETGIVKSGTSRSEDPEFMNVDEGFQLLNASLTLIDKLPVGERAVRGVLASLVRMQHEPLLTAA</sequence>
<reference evidence="2" key="1">
    <citation type="submission" date="2020-11" db="EMBL/GenBank/DDBJ databases">
        <authorList>
            <person name="Tran Van P."/>
        </authorList>
    </citation>
    <scope>NUCLEOTIDE SEQUENCE</scope>
</reference>
<feature type="compositionally biased region" description="Basic and acidic residues" evidence="1">
    <location>
        <begin position="48"/>
        <end position="62"/>
    </location>
</feature>
<accession>A0A7R9J1P1</accession>
<proteinExistence type="predicted"/>
<feature type="region of interest" description="Disordered" evidence="1">
    <location>
        <begin position="48"/>
        <end position="80"/>
    </location>
</feature>
<dbReference type="EMBL" id="OE180267">
    <property type="protein sequence ID" value="CAD7570947.1"/>
    <property type="molecule type" value="Genomic_DNA"/>
</dbReference>
<gene>
    <name evidence="2" type="ORF">TCMB3V08_LOCUS3634</name>
</gene>
<evidence type="ECO:0000256" key="1">
    <source>
        <dbReference type="SAM" id="MobiDB-lite"/>
    </source>
</evidence>
<dbReference type="AlphaFoldDB" id="A0A7R9J1P1"/>
<name>A0A7R9J1P1_TIMCA</name>
<protein>
    <submittedName>
        <fullName evidence="2">(California timema) hypothetical protein</fullName>
    </submittedName>
</protein>
<organism evidence="2">
    <name type="scientific">Timema californicum</name>
    <name type="common">California timema</name>
    <name type="synonym">Walking stick</name>
    <dbReference type="NCBI Taxonomy" id="61474"/>
    <lineage>
        <taxon>Eukaryota</taxon>
        <taxon>Metazoa</taxon>
        <taxon>Ecdysozoa</taxon>
        <taxon>Arthropoda</taxon>
        <taxon>Hexapoda</taxon>
        <taxon>Insecta</taxon>
        <taxon>Pterygota</taxon>
        <taxon>Neoptera</taxon>
        <taxon>Polyneoptera</taxon>
        <taxon>Phasmatodea</taxon>
        <taxon>Timematodea</taxon>
        <taxon>Timematoidea</taxon>
        <taxon>Timematidae</taxon>
        <taxon>Timema</taxon>
    </lineage>
</organism>
<feature type="region of interest" description="Disordered" evidence="1">
    <location>
        <begin position="1"/>
        <end position="22"/>
    </location>
</feature>
<feature type="compositionally biased region" description="Polar residues" evidence="1">
    <location>
        <begin position="63"/>
        <end position="74"/>
    </location>
</feature>
<evidence type="ECO:0000313" key="2">
    <source>
        <dbReference type="EMBL" id="CAD7570947.1"/>
    </source>
</evidence>